<dbReference type="HOGENOM" id="CLU_012622_0_0_1"/>
<proteinExistence type="inferred from homology"/>
<organism evidence="10 11">
    <name type="scientific">Serendipita vermifera MAFF 305830</name>
    <dbReference type="NCBI Taxonomy" id="933852"/>
    <lineage>
        <taxon>Eukaryota</taxon>
        <taxon>Fungi</taxon>
        <taxon>Dikarya</taxon>
        <taxon>Basidiomycota</taxon>
        <taxon>Agaricomycotina</taxon>
        <taxon>Agaricomycetes</taxon>
        <taxon>Sebacinales</taxon>
        <taxon>Serendipitaceae</taxon>
        <taxon>Serendipita</taxon>
    </lineage>
</organism>
<sequence length="854" mass="95796">MSFFGFETSLPQHQDTGQNQAFAEEDVAVYTWGDASYDTLGDALQEAGDDLNDETFGSGPVGKDFDFSGTFDNTRQPKPEPAPSQNIPSGLSNGNNAWTSNAATSVLPKHVHPSGSAAAPSVFSRIDPLLAGRTEPKQVAAAVHPPVDAPFMIAGDYASQPRTMAEIEADMKAAAMQQQQLAQQRERARILEQQQMLAQQQQQQQRLQEEERMRQEQQEKLASIERERLLQLERQARSDPLWAIRQAMMEQKIGNQGHVHERNQSIPSEASPMSRNRQPMIPVLPSQMPHAAPAQQQMMLQELLYHQQQQQQFLEQQLHAQQHSEKSAEVMADAQRRIQEAEILEAKHRRRVSKIQSMARYNDLMTQSDKDFITRVQVAQLVTSDPYADDFYAQVYASIKQQRNASEINLLKLGSAGASTQGNPNQRGPHRRENAIQRMQAQVERLVNNMKSRELSKEAGAPHGPLANVLGKTSGRSYKAAPRQLLQIAIASPESAKAHPVKEHEAEKAPEHIPSHGNQAPPPFSRAEALLIIERLFTNILDMEQLRRNKPLAEEQVAIAAWNEKQQALLDQIWQGLRVAGNLHETNPHPFIALIAPLKGKRFIGRLGRDLTDNQKVMALSVIVTLIDQVDVIRNAAILDSVEDSQDRRFVERQAYAFQEHVINQGLQLSPASRTLRVYNSLIEFMLENGPVFSRVMRTRPGLTLLEHFFAEAALLKHGLQGPDGEVISAPPEDIAKWDKLYDRLFDVLLPLWTIMFPSSRILPAFPPDSMEIIQVSLVTDGFDQPVWRFLAGFALEGTVEQHSRLVTQLRAKVMGTLKMAQRLEEGKAKARKIRNVDLFLNALGLSSSQIPLQ</sequence>
<evidence type="ECO:0000256" key="6">
    <source>
        <dbReference type="ARBA" id="ARBA00023242"/>
    </source>
</evidence>
<evidence type="ECO:0000256" key="8">
    <source>
        <dbReference type="SAM" id="MobiDB-lite"/>
    </source>
</evidence>
<evidence type="ECO:0000313" key="11">
    <source>
        <dbReference type="Proteomes" id="UP000054097"/>
    </source>
</evidence>
<feature type="compositionally biased region" description="Polar residues" evidence="8">
    <location>
        <begin position="264"/>
        <end position="276"/>
    </location>
</feature>
<feature type="coiled-coil region" evidence="7">
    <location>
        <begin position="164"/>
        <end position="235"/>
    </location>
</feature>
<keyword evidence="5" id="KW-0694">RNA-binding</keyword>
<evidence type="ECO:0000256" key="2">
    <source>
        <dbReference type="ARBA" id="ARBA00004201"/>
    </source>
</evidence>
<dbReference type="GO" id="GO:0005634">
    <property type="term" value="C:nucleus"/>
    <property type="evidence" value="ECO:0007669"/>
    <property type="project" value="UniProtKB-SubCell"/>
</dbReference>
<protein>
    <recommendedName>
        <fullName evidence="9">mRNA decay factor PAT1 domain-containing protein</fullName>
    </recommendedName>
</protein>
<reference evidence="10 11" key="1">
    <citation type="submission" date="2014-04" db="EMBL/GenBank/DDBJ databases">
        <authorList>
            <consortium name="DOE Joint Genome Institute"/>
            <person name="Kuo A."/>
            <person name="Zuccaro A."/>
            <person name="Kohler A."/>
            <person name="Nagy L.G."/>
            <person name="Floudas D."/>
            <person name="Copeland A."/>
            <person name="Barry K.W."/>
            <person name="Cichocki N."/>
            <person name="Veneault-Fourrey C."/>
            <person name="LaButti K."/>
            <person name="Lindquist E.A."/>
            <person name="Lipzen A."/>
            <person name="Lundell T."/>
            <person name="Morin E."/>
            <person name="Murat C."/>
            <person name="Sun H."/>
            <person name="Tunlid A."/>
            <person name="Henrissat B."/>
            <person name="Grigoriev I.V."/>
            <person name="Hibbett D.S."/>
            <person name="Martin F."/>
            <person name="Nordberg H.P."/>
            <person name="Cantor M.N."/>
            <person name="Hua S.X."/>
        </authorList>
    </citation>
    <scope>NUCLEOTIDE SEQUENCE [LARGE SCALE GENOMIC DNA]</scope>
    <source>
        <strain evidence="10 11">MAFF 305830</strain>
    </source>
</reference>
<dbReference type="EMBL" id="KN824277">
    <property type="protein sequence ID" value="KIM34503.1"/>
    <property type="molecule type" value="Genomic_DNA"/>
</dbReference>
<dbReference type="GO" id="GO:0033962">
    <property type="term" value="P:P-body assembly"/>
    <property type="evidence" value="ECO:0007669"/>
    <property type="project" value="TreeGrafter"/>
</dbReference>
<dbReference type="PANTHER" id="PTHR21551">
    <property type="entry name" value="TOPOISOMERASE II-ASSOCIATED PROTEIN PAT1"/>
    <property type="match status" value="1"/>
</dbReference>
<feature type="region of interest" description="Disordered" evidence="8">
    <location>
        <begin position="257"/>
        <end position="276"/>
    </location>
</feature>
<dbReference type="GO" id="GO:0003723">
    <property type="term" value="F:RNA binding"/>
    <property type="evidence" value="ECO:0007669"/>
    <property type="project" value="UniProtKB-KW"/>
</dbReference>
<keyword evidence="6" id="KW-0539">Nucleus</keyword>
<evidence type="ECO:0000256" key="1">
    <source>
        <dbReference type="ARBA" id="ARBA00004123"/>
    </source>
</evidence>
<evidence type="ECO:0000259" key="9">
    <source>
        <dbReference type="Pfam" id="PF09770"/>
    </source>
</evidence>
<feature type="domain" description="mRNA decay factor PAT1" evidence="9">
    <location>
        <begin position="1"/>
        <end position="846"/>
    </location>
</feature>
<keyword evidence="7" id="KW-0175">Coiled coil</keyword>
<dbReference type="GO" id="GO:0000932">
    <property type="term" value="C:P-body"/>
    <property type="evidence" value="ECO:0007669"/>
    <property type="project" value="UniProtKB-SubCell"/>
</dbReference>
<dbReference type="Pfam" id="PF09770">
    <property type="entry name" value="PAT1"/>
    <property type="match status" value="1"/>
</dbReference>
<evidence type="ECO:0000313" key="10">
    <source>
        <dbReference type="EMBL" id="KIM34503.1"/>
    </source>
</evidence>
<keyword evidence="4" id="KW-0963">Cytoplasm</keyword>
<reference evidence="11" key="2">
    <citation type="submission" date="2015-01" db="EMBL/GenBank/DDBJ databases">
        <title>Evolutionary Origins and Diversification of the Mycorrhizal Mutualists.</title>
        <authorList>
            <consortium name="DOE Joint Genome Institute"/>
            <consortium name="Mycorrhizal Genomics Consortium"/>
            <person name="Kohler A."/>
            <person name="Kuo A."/>
            <person name="Nagy L.G."/>
            <person name="Floudas D."/>
            <person name="Copeland A."/>
            <person name="Barry K.W."/>
            <person name="Cichocki N."/>
            <person name="Veneault-Fourrey C."/>
            <person name="LaButti K."/>
            <person name="Lindquist E.A."/>
            <person name="Lipzen A."/>
            <person name="Lundell T."/>
            <person name="Morin E."/>
            <person name="Murat C."/>
            <person name="Riley R."/>
            <person name="Ohm R."/>
            <person name="Sun H."/>
            <person name="Tunlid A."/>
            <person name="Henrissat B."/>
            <person name="Grigoriev I.V."/>
            <person name="Hibbett D.S."/>
            <person name="Martin F."/>
        </authorList>
    </citation>
    <scope>NUCLEOTIDE SEQUENCE [LARGE SCALE GENOMIC DNA]</scope>
    <source>
        <strain evidence="11">MAFF 305830</strain>
    </source>
</reference>
<comment type="subcellular location">
    <subcellularLocation>
        <location evidence="2">Cytoplasm</location>
        <location evidence="2">P-body</location>
    </subcellularLocation>
    <subcellularLocation>
        <location evidence="1">Nucleus</location>
    </subcellularLocation>
</comment>
<accession>A0A0C2X8Z1</accession>
<feature type="region of interest" description="Disordered" evidence="8">
    <location>
        <begin position="48"/>
        <end position="97"/>
    </location>
</feature>
<evidence type="ECO:0000256" key="7">
    <source>
        <dbReference type="SAM" id="Coils"/>
    </source>
</evidence>
<comment type="similarity">
    <text evidence="3">Belongs to the PAT1 family.</text>
</comment>
<dbReference type="AlphaFoldDB" id="A0A0C2X8Z1"/>
<dbReference type="InterPro" id="IPR019167">
    <property type="entry name" value="PAT1_dom"/>
</dbReference>
<dbReference type="Proteomes" id="UP000054097">
    <property type="component" value="Unassembled WGS sequence"/>
</dbReference>
<dbReference type="STRING" id="933852.A0A0C2X8Z1"/>
<dbReference type="PANTHER" id="PTHR21551:SF0">
    <property type="entry name" value="PROTEIN ASSOCIATED WITH TOPO II RELATED-1, ISOFORM A"/>
    <property type="match status" value="1"/>
</dbReference>
<evidence type="ECO:0000256" key="5">
    <source>
        <dbReference type="ARBA" id="ARBA00022884"/>
    </source>
</evidence>
<dbReference type="GO" id="GO:0000290">
    <property type="term" value="P:deadenylation-dependent decapping of nuclear-transcribed mRNA"/>
    <property type="evidence" value="ECO:0007669"/>
    <property type="project" value="InterPro"/>
</dbReference>
<evidence type="ECO:0000256" key="3">
    <source>
        <dbReference type="ARBA" id="ARBA00009138"/>
    </source>
</evidence>
<feature type="compositionally biased region" description="Polar residues" evidence="8">
    <location>
        <begin position="83"/>
        <end position="97"/>
    </location>
</feature>
<keyword evidence="11" id="KW-1185">Reference proteome</keyword>
<evidence type="ECO:0000256" key="4">
    <source>
        <dbReference type="ARBA" id="ARBA00022490"/>
    </source>
</evidence>
<dbReference type="OrthoDB" id="74835at2759"/>
<gene>
    <name evidence="10" type="ORF">M408DRAFT_325889</name>
</gene>
<name>A0A0C2X8Z1_SERVB</name>
<dbReference type="InterPro" id="IPR039900">
    <property type="entry name" value="Pat1-like"/>
</dbReference>